<evidence type="ECO:0000256" key="1">
    <source>
        <dbReference type="SAM" id="MobiDB-lite"/>
    </source>
</evidence>
<dbReference type="Proteomes" id="UP000015453">
    <property type="component" value="Unassembled WGS sequence"/>
</dbReference>
<organism evidence="2 3">
    <name type="scientific">Genlisea aurea</name>
    <dbReference type="NCBI Taxonomy" id="192259"/>
    <lineage>
        <taxon>Eukaryota</taxon>
        <taxon>Viridiplantae</taxon>
        <taxon>Streptophyta</taxon>
        <taxon>Embryophyta</taxon>
        <taxon>Tracheophyta</taxon>
        <taxon>Spermatophyta</taxon>
        <taxon>Magnoliopsida</taxon>
        <taxon>eudicotyledons</taxon>
        <taxon>Gunneridae</taxon>
        <taxon>Pentapetalae</taxon>
        <taxon>asterids</taxon>
        <taxon>lamiids</taxon>
        <taxon>Lamiales</taxon>
        <taxon>Lentibulariaceae</taxon>
        <taxon>Genlisea</taxon>
    </lineage>
</organism>
<name>S8D463_9LAMI</name>
<reference evidence="2 3" key="1">
    <citation type="journal article" date="2013" name="BMC Genomics">
        <title>The miniature genome of a carnivorous plant Genlisea aurea contains a low number of genes and short non-coding sequences.</title>
        <authorList>
            <person name="Leushkin E.V."/>
            <person name="Sutormin R.A."/>
            <person name="Nabieva E.R."/>
            <person name="Penin A.A."/>
            <person name="Kondrashov A.S."/>
            <person name="Logacheva M.D."/>
        </authorList>
    </citation>
    <scope>NUCLEOTIDE SEQUENCE [LARGE SCALE GENOMIC DNA]</scope>
</reference>
<evidence type="ECO:0000313" key="3">
    <source>
        <dbReference type="Proteomes" id="UP000015453"/>
    </source>
</evidence>
<evidence type="ECO:0000313" key="2">
    <source>
        <dbReference type="EMBL" id="EPS72181.1"/>
    </source>
</evidence>
<dbReference type="EMBL" id="AUSU01000937">
    <property type="protein sequence ID" value="EPS72181.1"/>
    <property type="molecule type" value="Genomic_DNA"/>
</dbReference>
<keyword evidence="3" id="KW-1185">Reference proteome</keyword>
<protein>
    <submittedName>
        <fullName evidence="2">Uncharacterized protein</fullName>
    </submittedName>
</protein>
<accession>S8D463</accession>
<comment type="caution">
    <text evidence="2">The sequence shown here is derived from an EMBL/GenBank/DDBJ whole genome shotgun (WGS) entry which is preliminary data.</text>
</comment>
<sequence length="54" mass="5769">MALLKDIYGEGGDSNSLPTHSVKGSNQSHREGVAACAGMMREMDFIRALSPCLD</sequence>
<feature type="region of interest" description="Disordered" evidence="1">
    <location>
        <begin position="1"/>
        <end position="29"/>
    </location>
</feature>
<dbReference type="AlphaFoldDB" id="S8D463"/>
<gene>
    <name evidence="2" type="ORF">M569_02577</name>
</gene>
<feature type="compositionally biased region" description="Polar residues" evidence="1">
    <location>
        <begin position="13"/>
        <end position="27"/>
    </location>
</feature>
<proteinExistence type="predicted"/>